<dbReference type="CTD" id="9847"/>
<dbReference type="InterPro" id="IPR000008">
    <property type="entry name" value="C2_dom"/>
</dbReference>
<dbReference type="PANTHER" id="PTHR37412">
    <property type="entry name" value="C2 DOMAIN-CONTAINING PROTEIN 5"/>
    <property type="match status" value="1"/>
</dbReference>
<dbReference type="GO" id="GO:0005509">
    <property type="term" value="F:calcium ion binding"/>
    <property type="evidence" value="ECO:0007669"/>
    <property type="project" value="TreeGrafter"/>
</dbReference>
<dbReference type="GO" id="GO:0031340">
    <property type="term" value="P:positive regulation of vesicle fusion"/>
    <property type="evidence" value="ECO:0007669"/>
    <property type="project" value="TreeGrafter"/>
</dbReference>
<evidence type="ECO:0000256" key="8">
    <source>
        <dbReference type="ARBA" id="ARBA00022723"/>
    </source>
</evidence>
<evidence type="ECO:0000256" key="17">
    <source>
        <dbReference type="SAM" id="MobiDB-lite"/>
    </source>
</evidence>
<dbReference type="Pfam" id="PF23028">
    <property type="entry name" value="YbjQ_3"/>
    <property type="match status" value="1"/>
</dbReference>
<keyword evidence="13" id="KW-0966">Cell projection</keyword>
<evidence type="ECO:0000259" key="18">
    <source>
        <dbReference type="PROSITE" id="PS50004"/>
    </source>
</evidence>
<evidence type="ECO:0000256" key="15">
    <source>
        <dbReference type="ARBA" id="ARBA00054259"/>
    </source>
</evidence>
<keyword evidence="6" id="KW-1003">Cell membrane</keyword>
<dbReference type="InterPro" id="IPR056430">
    <property type="entry name" value="C2CD5_YbjQ-like_dom"/>
</dbReference>
<dbReference type="InterPro" id="IPR035892">
    <property type="entry name" value="C2_domain_sf"/>
</dbReference>
<dbReference type="RefSeq" id="XP_053751456.1">
    <property type="nucleotide sequence ID" value="XM_053895481.1"/>
</dbReference>
<keyword evidence="5" id="KW-0813">Transport</keyword>
<dbReference type="SMART" id="SM00239">
    <property type="entry name" value="C2"/>
    <property type="match status" value="1"/>
</dbReference>
<evidence type="ECO:0000313" key="19">
    <source>
        <dbReference type="Proteomes" id="UP001165780"/>
    </source>
</evidence>
<evidence type="ECO:0000256" key="16">
    <source>
        <dbReference type="ARBA" id="ARBA00068078"/>
    </source>
</evidence>
<keyword evidence="9" id="KW-0106">Calcium</keyword>
<dbReference type="SUPFAM" id="SSF49562">
    <property type="entry name" value="C2 domain (Calcium/lipid-binding domain, CaLB)"/>
    <property type="match status" value="1"/>
</dbReference>
<evidence type="ECO:0000256" key="11">
    <source>
        <dbReference type="ARBA" id="ARBA00023121"/>
    </source>
</evidence>
<evidence type="ECO:0000256" key="7">
    <source>
        <dbReference type="ARBA" id="ARBA00022490"/>
    </source>
</evidence>
<feature type="domain" description="C2" evidence="18">
    <location>
        <begin position="1"/>
        <end position="109"/>
    </location>
</feature>
<dbReference type="PROSITE" id="PS50004">
    <property type="entry name" value="C2"/>
    <property type="match status" value="1"/>
</dbReference>
<dbReference type="GO" id="GO:0005544">
    <property type="term" value="F:calcium-dependent phospholipid binding"/>
    <property type="evidence" value="ECO:0007669"/>
    <property type="project" value="InterPro"/>
</dbReference>
<comment type="function">
    <text evidence="15">Required for insulin-stimulated glucose transport and glucose transporter SLC2A4/GLUT4 translocation from intracellular glucose storage vesicle (GSV) to the plasma membrane (PM) in adipocytes. Binds phospholipid membranes in a calcium-dependent manner and is necessary for the optimal membrane fusion between SLC2A4/GLUT4 GSV and the PM.</text>
</comment>
<dbReference type="GO" id="GO:0001726">
    <property type="term" value="C:ruffle"/>
    <property type="evidence" value="ECO:0007669"/>
    <property type="project" value="UniProtKB-SubCell"/>
</dbReference>
<dbReference type="InterPro" id="IPR057815">
    <property type="entry name" value="C2CD5_C"/>
</dbReference>
<keyword evidence="7" id="KW-0963">Cytoplasm</keyword>
<evidence type="ECO:0000256" key="2">
    <source>
        <dbReference type="ARBA" id="ARBA00004236"/>
    </source>
</evidence>
<dbReference type="GO" id="GO:0005886">
    <property type="term" value="C:plasma membrane"/>
    <property type="evidence" value="ECO:0007669"/>
    <property type="project" value="UniProtKB-SubCell"/>
</dbReference>
<keyword evidence="10" id="KW-0653">Protein transport</keyword>
<dbReference type="GO" id="GO:0030659">
    <property type="term" value="C:cytoplasmic vesicle membrane"/>
    <property type="evidence" value="ECO:0007669"/>
    <property type="project" value="UniProtKB-SubCell"/>
</dbReference>
<dbReference type="GO" id="GO:0065002">
    <property type="term" value="P:intracellular protein transmembrane transport"/>
    <property type="evidence" value="ECO:0007669"/>
    <property type="project" value="TreeGrafter"/>
</dbReference>
<feature type="region of interest" description="Disordered" evidence="17">
    <location>
        <begin position="630"/>
        <end position="660"/>
    </location>
</feature>
<dbReference type="GeneID" id="109268732"/>
<comment type="subcellular location">
    <subcellularLocation>
        <location evidence="2">Cell membrane</location>
    </subcellularLocation>
    <subcellularLocation>
        <location evidence="3">Cell projection</location>
        <location evidence="3">Ruffle</location>
    </subcellularLocation>
    <subcellularLocation>
        <location evidence="4">Cytoplasm</location>
        <location evidence="4">Cell cortex</location>
    </subcellularLocation>
    <subcellularLocation>
        <location evidence="1">Cytoplasmic vesicle membrane</location>
    </subcellularLocation>
</comment>
<dbReference type="GO" id="GO:0008286">
    <property type="term" value="P:insulin receptor signaling pathway"/>
    <property type="evidence" value="ECO:0007669"/>
    <property type="project" value="UniProtKB-ARBA"/>
</dbReference>
<dbReference type="InterPro" id="IPR038983">
    <property type="entry name" value="C2CD5"/>
</dbReference>
<proteinExistence type="predicted"/>
<dbReference type="InterPro" id="IPR037785">
    <property type="entry name" value="C2_C2CD5"/>
</dbReference>
<dbReference type="GO" id="GO:0090314">
    <property type="term" value="P:positive regulation of protein targeting to membrane"/>
    <property type="evidence" value="ECO:0007669"/>
    <property type="project" value="TreeGrafter"/>
</dbReference>
<evidence type="ECO:0000256" key="5">
    <source>
        <dbReference type="ARBA" id="ARBA00022448"/>
    </source>
</evidence>
<keyword evidence="8" id="KW-0479">Metal-binding</keyword>
<dbReference type="GO" id="GO:0010828">
    <property type="term" value="P:positive regulation of D-glucose transmembrane transport"/>
    <property type="evidence" value="ECO:0007669"/>
    <property type="project" value="TreeGrafter"/>
</dbReference>
<evidence type="ECO:0000256" key="10">
    <source>
        <dbReference type="ARBA" id="ARBA00022927"/>
    </source>
</evidence>
<dbReference type="PANTHER" id="PTHR37412:SF2">
    <property type="entry name" value="C2 DOMAIN-CONTAINING PROTEIN 5"/>
    <property type="match status" value="1"/>
</dbReference>
<protein>
    <recommendedName>
        <fullName evidence="16">C2 domain-containing protein 5</fullName>
    </recommendedName>
</protein>
<organism evidence="19 20">
    <name type="scientific">Panthera pardus</name>
    <name type="common">Leopard</name>
    <name type="synonym">Felis pardus</name>
    <dbReference type="NCBI Taxonomy" id="9691"/>
    <lineage>
        <taxon>Eukaryota</taxon>
        <taxon>Metazoa</taxon>
        <taxon>Chordata</taxon>
        <taxon>Craniata</taxon>
        <taxon>Vertebrata</taxon>
        <taxon>Euteleostomi</taxon>
        <taxon>Mammalia</taxon>
        <taxon>Eutheria</taxon>
        <taxon>Laurasiatheria</taxon>
        <taxon>Carnivora</taxon>
        <taxon>Feliformia</taxon>
        <taxon>Felidae</taxon>
        <taxon>Pantherinae</taxon>
        <taxon>Panthera</taxon>
    </lineage>
</organism>
<keyword evidence="14" id="KW-0968">Cytoplasmic vesicle</keyword>
<evidence type="ECO:0000256" key="9">
    <source>
        <dbReference type="ARBA" id="ARBA00022837"/>
    </source>
</evidence>
<dbReference type="GO" id="GO:0005938">
    <property type="term" value="C:cell cortex"/>
    <property type="evidence" value="ECO:0007669"/>
    <property type="project" value="UniProtKB-SubCell"/>
</dbReference>
<keyword evidence="19" id="KW-1185">Reference proteome</keyword>
<accession>A0A9W2UYA8</accession>
<evidence type="ECO:0000256" key="13">
    <source>
        <dbReference type="ARBA" id="ARBA00023273"/>
    </source>
</evidence>
<keyword evidence="12" id="KW-0472">Membrane</keyword>
<dbReference type="Pfam" id="PF23128">
    <property type="entry name" value="YbjQ_4"/>
    <property type="match status" value="1"/>
</dbReference>
<dbReference type="Proteomes" id="UP001165780">
    <property type="component" value="Unplaced"/>
</dbReference>
<dbReference type="FunFam" id="2.60.40.150:FF:000020">
    <property type="entry name" value="C2 calcium dependent domain containing 5"/>
    <property type="match status" value="1"/>
</dbReference>
<dbReference type="Pfam" id="PF00168">
    <property type="entry name" value="C2"/>
    <property type="match status" value="1"/>
</dbReference>
<sequence>MPGKLKVKIVAGRHLPVMDRASDLTDAFVEVKFGNTTFKTDVYLKSLNPQWNSEWFKFEVDDEDLQDEPLQITVLDHDTYSANDAIGKVYIDIDPLLYSEAATVISGWFPIYDTIHGIRGEINVVVKVDLFNDLNRFRQSSCGVKFFCTTSIPKCYRAVIIHGFVEELVVNEDPEYQWIDRIRTPRASNEARQRLISLMSGELQRKIGLKVLEMRGNAVVGYLQCFDLEGESGLVVRAIGTACTLDKLSSPAAFLPACNSPSKEMKESPLVHPPSHGCRSTHNSPIHTATGSRLTQNFSVSVPTLIYTGMGSGSAGKEGGPFKALLRQQTQSALEQREFPFFTLTAFPPGFLVHVGGVVSARSVKLLDRIHNPDEPETRDAWWAEIRQEIKSHAKALGCHAVVGYSESTSICEEVCILSASGTAAVLNPRFLQDGTVEGCLEQRLEENLPVGCGFCHIPYDELNMPFPAHLTYCYNCRKQKVPDVLFTTIDLPTDATVIGKGCLIQARLCRLKKKAQAEANATAISNLLPFMEYEVHTQLMNKLKLKGMNALFGLRIQITVGENMLMGLASATGVYLAALPTPGGIQIAGKTPNDGSYEQHISHMQKKINDTIAKNKELYEINPPEISEEIIGSPIPEPRQRSRLLRSQSESSDEVTELDLSHGKKDAFVLEIDDTDAMEDVHSLLTDVPPPSGFYSCNTEIMPGINNWTSEIQMFTSVRVIRLSSLNLTNQALNKNFNDLCENLLKSLYFKLRSMIPCCLCHVNFTVSLPEDELIQVTVTAVAITFDKNQALQTTKTHVEKSLQRASTDNEELLQFPLELCSDSLPSHPFPPAKATSVDYSSFADRCSSWIELIKLKAQTIRRGSIKTTVTVEKASPMGEGNFRNRSAPPCANSTVGVVKMTPLSFIPGAKITKYLGIINMFFIRETTSLREEGGVSGFLHAFIAEVFAMVRAHVAALGGNAVVSYIMKQCVFMENPNKNQAQCLINVSGDAVVFVRESELEVVSTQQPTANCQPSCTGGEVTT</sequence>
<gene>
    <name evidence="20" type="primary">C2CD5</name>
</gene>
<evidence type="ECO:0000313" key="20">
    <source>
        <dbReference type="RefSeq" id="XP_053751456.1"/>
    </source>
</evidence>
<reference evidence="20" key="1">
    <citation type="submission" date="2025-08" db="UniProtKB">
        <authorList>
            <consortium name="RefSeq"/>
        </authorList>
    </citation>
    <scope>IDENTIFICATION</scope>
    <source>
        <tissue evidence="20">Whole blood</tissue>
    </source>
</reference>
<dbReference type="InterPro" id="IPR056431">
    <property type="entry name" value="C2CD5_YbjQ-rel_dom"/>
</dbReference>
<dbReference type="AlphaFoldDB" id="A0A9W2UYA8"/>
<keyword evidence="11" id="KW-0446">Lipid-binding</keyword>
<dbReference type="CDD" id="cd08688">
    <property type="entry name" value="C2_KIAA0528-like"/>
    <property type="match status" value="1"/>
</dbReference>
<dbReference type="GO" id="GO:0072659">
    <property type="term" value="P:protein localization to plasma membrane"/>
    <property type="evidence" value="ECO:0007669"/>
    <property type="project" value="TreeGrafter"/>
</dbReference>
<evidence type="ECO:0000256" key="6">
    <source>
        <dbReference type="ARBA" id="ARBA00022475"/>
    </source>
</evidence>
<evidence type="ECO:0000256" key="1">
    <source>
        <dbReference type="ARBA" id="ARBA00004156"/>
    </source>
</evidence>
<evidence type="ECO:0000256" key="12">
    <source>
        <dbReference type="ARBA" id="ARBA00023136"/>
    </source>
</evidence>
<name>A0A9W2UYA8_PANPR</name>
<evidence type="ECO:0000256" key="14">
    <source>
        <dbReference type="ARBA" id="ARBA00023329"/>
    </source>
</evidence>
<evidence type="ECO:0000256" key="4">
    <source>
        <dbReference type="ARBA" id="ARBA00004544"/>
    </source>
</evidence>
<dbReference type="Pfam" id="PF23025">
    <property type="entry name" value="YbjQ_2"/>
    <property type="match status" value="3"/>
</dbReference>
<dbReference type="Gene3D" id="2.60.40.150">
    <property type="entry name" value="C2 domain"/>
    <property type="match status" value="1"/>
</dbReference>
<evidence type="ECO:0000256" key="3">
    <source>
        <dbReference type="ARBA" id="ARBA00004466"/>
    </source>
</evidence>